<organism evidence="1 2">
    <name type="scientific">Aspergillus niger</name>
    <dbReference type="NCBI Taxonomy" id="5061"/>
    <lineage>
        <taxon>Eukaryota</taxon>
        <taxon>Fungi</taxon>
        <taxon>Dikarya</taxon>
        <taxon>Ascomycota</taxon>
        <taxon>Pezizomycotina</taxon>
        <taxon>Eurotiomycetes</taxon>
        <taxon>Eurotiomycetidae</taxon>
        <taxon>Eurotiales</taxon>
        <taxon>Aspergillaceae</taxon>
        <taxon>Aspergillus</taxon>
        <taxon>Aspergillus subgen. Circumdati</taxon>
    </lineage>
</organism>
<evidence type="ECO:0000313" key="1">
    <source>
        <dbReference type="EMBL" id="GLA50281.1"/>
    </source>
</evidence>
<name>A0A9W6A3J5_ASPNG</name>
<protein>
    <submittedName>
        <fullName evidence="1">Uncharacterized protein</fullName>
    </submittedName>
</protein>
<comment type="caution">
    <text evidence="1">The sequence shown here is derived from an EMBL/GenBank/DDBJ whole genome shotgun (WGS) entry which is preliminary data.</text>
</comment>
<dbReference type="EMBL" id="BRPB01000037">
    <property type="protein sequence ID" value="GLA50281.1"/>
    <property type="molecule type" value="Genomic_DNA"/>
</dbReference>
<gene>
    <name evidence="1" type="ORF">AnigIFM63604_006329</name>
</gene>
<proteinExistence type="predicted"/>
<dbReference type="AlphaFoldDB" id="A0A9W6A3J5"/>
<sequence length="93" mass="10193">MIANTSEAQNASRSRDVLMTRLPVTADVPLADTEELFEAFDTVLESDVLDPMVDDKNEEIGDDNVVDGRNDLEEITKVGEGQPKVAISEENTI</sequence>
<accession>A0A9W6A3J5</accession>
<reference evidence="1" key="1">
    <citation type="submission" date="2022-07" db="EMBL/GenBank/DDBJ databases">
        <title>Taxonomy of Aspergillus series Nigri: significant species reduction supported by multi-species coalescent approaches.</title>
        <authorList>
            <person name="Bian C."/>
            <person name="Kusuya Y."/>
            <person name="Sklenar F."/>
            <person name="D'hooge E."/>
            <person name="Yaguchi T."/>
            <person name="Takahashi H."/>
            <person name="Hubka V."/>
        </authorList>
    </citation>
    <scope>NUCLEOTIDE SEQUENCE</scope>
    <source>
        <strain evidence="1">IFM 63604</strain>
    </source>
</reference>
<dbReference type="Proteomes" id="UP001144191">
    <property type="component" value="Unassembled WGS sequence"/>
</dbReference>
<evidence type="ECO:0000313" key="2">
    <source>
        <dbReference type="Proteomes" id="UP001144191"/>
    </source>
</evidence>